<feature type="transmembrane region" description="Helical" evidence="1">
    <location>
        <begin position="97"/>
        <end position="117"/>
    </location>
</feature>
<reference evidence="2" key="1">
    <citation type="submission" date="2021-01" db="EMBL/GenBank/DDBJ databases">
        <title>Whole genome shotgun sequence of Actinoplanes tereljensis NBRC 105297.</title>
        <authorList>
            <person name="Komaki H."/>
            <person name="Tamura T."/>
        </authorList>
    </citation>
    <scope>NUCLEOTIDE SEQUENCE</scope>
    <source>
        <strain evidence="2">NBRC 105297</strain>
    </source>
</reference>
<organism evidence="2 3">
    <name type="scientific">Paractinoplanes tereljensis</name>
    <dbReference type="NCBI Taxonomy" id="571912"/>
    <lineage>
        <taxon>Bacteria</taxon>
        <taxon>Bacillati</taxon>
        <taxon>Actinomycetota</taxon>
        <taxon>Actinomycetes</taxon>
        <taxon>Micromonosporales</taxon>
        <taxon>Micromonosporaceae</taxon>
        <taxon>Paractinoplanes</taxon>
    </lineage>
</organism>
<sequence length="203" mass="20365">MPHSVRLAADLALLGIVVTLLSLPLFTAGAAVAAGSYAIGFFIAEGRWPSFADLWAVFRRRLLPGLVAGPVVAAAIVLVVIDVAALRRGAVPGGAPVLTAVLAAAALVAGYTALVAVRAGLADGGDPGDAASNRGAARSALTIAMARPAVPLVAAGVLGLGGLLAWFVHPVLVPVLTGYVLFALHVVTPRVSGRSPRPEAHTV</sequence>
<comment type="caution">
    <text evidence="2">The sequence shown here is derived from an EMBL/GenBank/DDBJ whole genome shotgun (WGS) entry which is preliminary data.</text>
</comment>
<feature type="transmembrane region" description="Helical" evidence="1">
    <location>
        <begin position="62"/>
        <end position="85"/>
    </location>
</feature>
<keyword evidence="1" id="KW-0472">Membrane</keyword>
<keyword evidence="3" id="KW-1185">Reference proteome</keyword>
<protein>
    <submittedName>
        <fullName evidence="2">Uncharacterized protein</fullName>
    </submittedName>
</protein>
<keyword evidence="1" id="KW-0812">Transmembrane</keyword>
<evidence type="ECO:0000256" key="1">
    <source>
        <dbReference type="SAM" id="Phobius"/>
    </source>
</evidence>
<accession>A0A919NX94</accession>
<proteinExistence type="predicted"/>
<feature type="transmembrane region" description="Helical" evidence="1">
    <location>
        <begin position="163"/>
        <end position="187"/>
    </location>
</feature>
<evidence type="ECO:0000313" key="3">
    <source>
        <dbReference type="Proteomes" id="UP000623608"/>
    </source>
</evidence>
<keyword evidence="1" id="KW-1133">Transmembrane helix</keyword>
<dbReference type="Proteomes" id="UP000623608">
    <property type="component" value="Unassembled WGS sequence"/>
</dbReference>
<dbReference type="EMBL" id="BOMY01000055">
    <property type="protein sequence ID" value="GIF26038.1"/>
    <property type="molecule type" value="Genomic_DNA"/>
</dbReference>
<gene>
    <name evidence="2" type="ORF">Ate02nite_87680</name>
</gene>
<evidence type="ECO:0000313" key="2">
    <source>
        <dbReference type="EMBL" id="GIF26038.1"/>
    </source>
</evidence>
<dbReference type="AlphaFoldDB" id="A0A919NX94"/>
<name>A0A919NX94_9ACTN</name>
<dbReference type="RefSeq" id="WP_203813826.1">
    <property type="nucleotide sequence ID" value="NZ_BOMY01000055.1"/>
</dbReference>